<dbReference type="EMBL" id="CAJVPI010000127">
    <property type="protein sequence ID" value="CAG8485591.1"/>
    <property type="molecule type" value="Genomic_DNA"/>
</dbReference>
<proteinExistence type="predicted"/>
<dbReference type="OrthoDB" id="2391875at2759"/>
<feature type="signal peptide" evidence="2">
    <location>
        <begin position="1"/>
        <end position="20"/>
    </location>
</feature>
<feature type="chain" id="PRO_5040105280" evidence="2">
    <location>
        <begin position="21"/>
        <end position="366"/>
    </location>
</feature>
<evidence type="ECO:0000256" key="2">
    <source>
        <dbReference type="SAM" id="SignalP"/>
    </source>
</evidence>
<comment type="caution">
    <text evidence="3">The sequence shown here is derived from an EMBL/GenBank/DDBJ whole genome shotgun (WGS) entry which is preliminary data.</text>
</comment>
<feature type="compositionally biased region" description="Basic and acidic residues" evidence="1">
    <location>
        <begin position="300"/>
        <end position="310"/>
    </location>
</feature>
<dbReference type="AlphaFoldDB" id="A0A9N8ZB49"/>
<feature type="region of interest" description="Disordered" evidence="1">
    <location>
        <begin position="273"/>
        <end position="316"/>
    </location>
</feature>
<gene>
    <name evidence="3" type="ORF">PBRASI_LOCUS1814</name>
</gene>
<sequence length="366" mass="41608">MRFNAVFILAVSAILTRVSGHGAEEPDIIANTLENKYLWRCLDAASEPMYVKICDVHQHSKTQMSFSLSFVHQSYEHCMHPIIIYGPGRTVLWWDKDTNTVRMNAIHNPENSGWCWDDSYYEDSFTLHPYNHMDKCLAAPVKDGDPVTVLLCSESSQKVAWSFLRSRPKPSRTTKASSSTTEDAATIYWGIPNPNMKWSSVPIYIYDPSWNLVSYFPTKKEAANFLKPGSTKLTAVFVDSPRLYKSMYYIRTKPYSETPDASIDTIDTIDTTAQNDPALDKGKNKQPVESLPSESTTTVTDDKDQNKLGDDPDSPSPELLEAINMFAFDHYQKRDMQEILCRMDGPALYTMGVLIQEQLRQLTRPE</sequence>
<evidence type="ECO:0000313" key="3">
    <source>
        <dbReference type="EMBL" id="CAG8485591.1"/>
    </source>
</evidence>
<dbReference type="SMART" id="SM00497">
    <property type="entry name" value="IENR1"/>
    <property type="match status" value="1"/>
</dbReference>
<name>A0A9N8ZB49_9GLOM</name>
<keyword evidence="2" id="KW-0732">Signal</keyword>
<accession>A0A9N8ZB49</accession>
<dbReference type="Proteomes" id="UP000789739">
    <property type="component" value="Unassembled WGS sequence"/>
</dbReference>
<evidence type="ECO:0000313" key="4">
    <source>
        <dbReference type="Proteomes" id="UP000789739"/>
    </source>
</evidence>
<organism evidence="3 4">
    <name type="scientific">Paraglomus brasilianum</name>
    <dbReference type="NCBI Taxonomy" id="144538"/>
    <lineage>
        <taxon>Eukaryota</taxon>
        <taxon>Fungi</taxon>
        <taxon>Fungi incertae sedis</taxon>
        <taxon>Mucoromycota</taxon>
        <taxon>Glomeromycotina</taxon>
        <taxon>Glomeromycetes</taxon>
        <taxon>Paraglomerales</taxon>
        <taxon>Paraglomeraceae</taxon>
        <taxon>Paraglomus</taxon>
    </lineage>
</organism>
<keyword evidence="4" id="KW-1185">Reference proteome</keyword>
<protein>
    <submittedName>
        <fullName evidence="3">2015_t:CDS:1</fullName>
    </submittedName>
</protein>
<reference evidence="3" key="1">
    <citation type="submission" date="2021-06" db="EMBL/GenBank/DDBJ databases">
        <authorList>
            <person name="Kallberg Y."/>
            <person name="Tangrot J."/>
            <person name="Rosling A."/>
        </authorList>
    </citation>
    <scope>NUCLEOTIDE SEQUENCE</scope>
    <source>
        <strain evidence="3">BR232B</strain>
    </source>
</reference>
<evidence type="ECO:0000256" key="1">
    <source>
        <dbReference type="SAM" id="MobiDB-lite"/>
    </source>
</evidence>
<dbReference type="InterPro" id="IPR003647">
    <property type="entry name" value="Intron_nuc_1_rpt"/>
</dbReference>